<dbReference type="Pfam" id="PF00724">
    <property type="entry name" value="Oxidored_FMN"/>
    <property type="match status" value="1"/>
</dbReference>
<feature type="domain" description="NADH:flavin oxidoreductase/NADH oxidase N-terminal" evidence="3">
    <location>
        <begin position="11"/>
        <end position="346"/>
    </location>
</feature>
<evidence type="ECO:0000259" key="3">
    <source>
        <dbReference type="Pfam" id="PF00724"/>
    </source>
</evidence>
<dbReference type="Proteomes" id="UP000826188">
    <property type="component" value="Unassembled WGS sequence"/>
</dbReference>
<proteinExistence type="predicted"/>
<reference evidence="4 5" key="1">
    <citation type="submission" date="2021-07" db="EMBL/GenBank/DDBJ databases">
        <title>Hymenobacter profundi sp. nov., isolated from deep-sea water.</title>
        <authorList>
            <person name="Kim M.K."/>
        </authorList>
    </citation>
    <scope>NUCLEOTIDE SEQUENCE [LARGE SCALE GENOMIC DNA]</scope>
    <source>
        <strain evidence="4 5">M2</strain>
    </source>
</reference>
<accession>A0ABS6WUD6</accession>
<name>A0ABS6WUD6_9BACT</name>
<keyword evidence="2" id="KW-0560">Oxidoreductase</keyword>
<evidence type="ECO:0000256" key="1">
    <source>
        <dbReference type="ARBA" id="ARBA00022630"/>
    </source>
</evidence>
<evidence type="ECO:0000313" key="5">
    <source>
        <dbReference type="Proteomes" id="UP000826188"/>
    </source>
</evidence>
<sequence length="381" mass="41405">MITTAETTDLIFQPFAFKRGLYLKNPVAMAPMTTWSSNDDLTISDEEARYYHARVGGVGLVITGCSHVTPSGQGFTDEFASYDDSFLPSLRKLADAAKSGGAPAILQIFHAGNKALAPLIPNGDIVSASTMEIAATAFTPAASSRALREDEIQDIIQAFGQATRRAIEAGFDGVELHGAHGFLLQNFLSPYFNQRTDEWGGSLENRLRFPLAVVQEVQRVIQEHTEQPFLLGYRISPDEPQDGGLRIHDVYELLDRLALLDIDYVHVSLPSVLTAKPVDSQDDQLVVEGVLARVNGRLPVIAAGHIRTPAEARQALSLGLSLVAVGQALVVNPNWLELATSGREDEIQAALQPSKVEERRIPGKLWGIIQVATGWFTVAAE</sequence>
<evidence type="ECO:0000313" key="4">
    <source>
        <dbReference type="EMBL" id="MBW3127177.1"/>
    </source>
</evidence>
<organism evidence="4 5">
    <name type="scientific">Hymenobacter profundi</name>
    <dbReference type="NCBI Taxonomy" id="1982110"/>
    <lineage>
        <taxon>Bacteria</taxon>
        <taxon>Pseudomonadati</taxon>
        <taxon>Bacteroidota</taxon>
        <taxon>Cytophagia</taxon>
        <taxon>Cytophagales</taxon>
        <taxon>Hymenobacteraceae</taxon>
        <taxon>Hymenobacter</taxon>
    </lineage>
</organism>
<dbReference type="InterPro" id="IPR051799">
    <property type="entry name" value="NADH_flavin_oxidoreductase"/>
</dbReference>
<dbReference type="EMBL" id="JAHWGL010000002">
    <property type="protein sequence ID" value="MBW3127177.1"/>
    <property type="molecule type" value="Genomic_DNA"/>
</dbReference>
<evidence type="ECO:0000256" key="2">
    <source>
        <dbReference type="ARBA" id="ARBA00023002"/>
    </source>
</evidence>
<comment type="caution">
    <text evidence="4">The sequence shown here is derived from an EMBL/GenBank/DDBJ whole genome shotgun (WGS) entry which is preliminary data.</text>
</comment>
<dbReference type="PANTHER" id="PTHR43656">
    <property type="entry name" value="BINDING OXIDOREDUCTASE, PUTATIVE (AFU_ORTHOLOGUE AFUA_2G08260)-RELATED"/>
    <property type="match status" value="1"/>
</dbReference>
<keyword evidence="5" id="KW-1185">Reference proteome</keyword>
<dbReference type="InterPro" id="IPR001155">
    <property type="entry name" value="OxRdtase_FMN_N"/>
</dbReference>
<dbReference type="PANTHER" id="PTHR43656:SF2">
    <property type="entry name" value="BINDING OXIDOREDUCTASE, PUTATIVE (AFU_ORTHOLOGUE AFUA_2G08260)-RELATED"/>
    <property type="match status" value="1"/>
</dbReference>
<gene>
    <name evidence="4" type="ORF">KYK14_01315</name>
</gene>
<dbReference type="CDD" id="cd04735">
    <property type="entry name" value="OYE_like_4_FMN"/>
    <property type="match status" value="1"/>
</dbReference>
<protein>
    <submittedName>
        <fullName evidence="4">NADH-dependent flavin oxidoreductase</fullName>
    </submittedName>
</protein>
<dbReference type="RefSeq" id="WP_219156294.1">
    <property type="nucleotide sequence ID" value="NZ_JAHWGL010000002.1"/>
</dbReference>
<keyword evidence="1" id="KW-0285">Flavoprotein</keyword>